<dbReference type="RefSeq" id="WP_380862056.1">
    <property type="nucleotide sequence ID" value="NZ_JBHRXV010000011.1"/>
</dbReference>
<evidence type="ECO:0000259" key="1">
    <source>
        <dbReference type="PROSITE" id="PS51071"/>
    </source>
</evidence>
<dbReference type="InterPro" id="IPR036388">
    <property type="entry name" value="WH-like_DNA-bd_sf"/>
</dbReference>
<sequence>MASSLARRLVRAAATLPPQLSAAARYVADHPFDAASLPMRALARGSAQSPTTYTRLARSLGFGGWDELRAALLAEAREDLDAARAAPFSSRPAPDAGVAARMLAADQQAIGAIDTVSLEAAADVLEAGARVFVAGFRSCAAPAAHFHYLYRLFRPEVALIGTTGALDLDLGGLRRGDALLLFGFAPYSRDGLMTAQAALAAGARLVVVADDASAPPTKGADAVLTYDAGSPGFFPSLTACTALLQALAETLYLRAGAEGRAQLQASEARIAAHTAYVSAGRL</sequence>
<protein>
    <submittedName>
        <fullName evidence="3">MurR/RpiR family transcriptional regulator</fullName>
    </submittedName>
</protein>
<evidence type="ECO:0000313" key="4">
    <source>
        <dbReference type="Proteomes" id="UP001595615"/>
    </source>
</evidence>
<accession>A0ABV7XBJ9</accession>
<dbReference type="InterPro" id="IPR046348">
    <property type="entry name" value="SIS_dom_sf"/>
</dbReference>
<evidence type="ECO:0000313" key="3">
    <source>
        <dbReference type="EMBL" id="MFC3713502.1"/>
    </source>
</evidence>
<dbReference type="PANTHER" id="PTHR30514:SF18">
    <property type="entry name" value="RPIR-FAMILY TRANSCRIPTIONAL REGULATOR"/>
    <property type="match status" value="1"/>
</dbReference>
<dbReference type="Proteomes" id="UP001595615">
    <property type="component" value="Unassembled WGS sequence"/>
</dbReference>
<feature type="domain" description="HTH rpiR-type" evidence="1">
    <location>
        <begin position="3"/>
        <end position="79"/>
    </location>
</feature>
<comment type="caution">
    <text evidence="3">The sequence shown here is derived from an EMBL/GenBank/DDBJ whole genome shotgun (WGS) entry which is preliminary data.</text>
</comment>
<dbReference type="Gene3D" id="1.10.10.10">
    <property type="entry name" value="Winged helix-like DNA-binding domain superfamily/Winged helix DNA-binding domain"/>
    <property type="match status" value="1"/>
</dbReference>
<keyword evidence="4" id="KW-1185">Reference proteome</keyword>
<reference evidence="4" key="1">
    <citation type="journal article" date="2019" name="Int. J. Syst. Evol. Microbiol.">
        <title>The Global Catalogue of Microorganisms (GCM) 10K type strain sequencing project: providing services to taxonomists for standard genome sequencing and annotation.</title>
        <authorList>
            <consortium name="The Broad Institute Genomics Platform"/>
            <consortium name="The Broad Institute Genome Sequencing Center for Infectious Disease"/>
            <person name="Wu L."/>
            <person name="Ma J."/>
        </authorList>
    </citation>
    <scope>NUCLEOTIDE SEQUENCE [LARGE SCALE GENOMIC DNA]</scope>
    <source>
        <strain evidence="4">KCTC 42644</strain>
    </source>
</reference>
<gene>
    <name evidence="3" type="ORF">ACFOMD_13035</name>
</gene>
<name>A0ABV7XBJ9_9SPHN</name>
<dbReference type="SUPFAM" id="SSF53697">
    <property type="entry name" value="SIS domain"/>
    <property type="match status" value="1"/>
</dbReference>
<dbReference type="InterPro" id="IPR000281">
    <property type="entry name" value="HTH_RpiR"/>
</dbReference>
<dbReference type="Pfam" id="PF01380">
    <property type="entry name" value="SIS"/>
    <property type="match status" value="1"/>
</dbReference>
<dbReference type="PANTHER" id="PTHR30514">
    <property type="entry name" value="GLUCOKINASE"/>
    <property type="match status" value="1"/>
</dbReference>
<dbReference type="InterPro" id="IPR009057">
    <property type="entry name" value="Homeodomain-like_sf"/>
</dbReference>
<dbReference type="Gene3D" id="3.40.50.10490">
    <property type="entry name" value="Glucose-6-phosphate isomerase like protein, domain 1"/>
    <property type="match status" value="1"/>
</dbReference>
<dbReference type="InterPro" id="IPR001347">
    <property type="entry name" value="SIS_dom"/>
</dbReference>
<proteinExistence type="predicted"/>
<dbReference type="InterPro" id="IPR047640">
    <property type="entry name" value="RpiR-like"/>
</dbReference>
<evidence type="ECO:0000259" key="2">
    <source>
        <dbReference type="PROSITE" id="PS51464"/>
    </source>
</evidence>
<feature type="domain" description="SIS" evidence="2">
    <location>
        <begin position="121"/>
        <end position="257"/>
    </location>
</feature>
<organism evidence="3 4">
    <name type="scientific">Sphingoaurantiacus capsulatus</name>
    <dbReference type="NCBI Taxonomy" id="1771310"/>
    <lineage>
        <taxon>Bacteria</taxon>
        <taxon>Pseudomonadati</taxon>
        <taxon>Pseudomonadota</taxon>
        <taxon>Alphaproteobacteria</taxon>
        <taxon>Sphingomonadales</taxon>
        <taxon>Sphingosinicellaceae</taxon>
        <taxon>Sphingoaurantiacus</taxon>
    </lineage>
</organism>
<dbReference type="PROSITE" id="PS51464">
    <property type="entry name" value="SIS"/>
    <property type="match status" value="1"/>
</dbReference>
<dbReference type="EMBL" id="JBHRXV010000011">
    <property type="protein sequence ID" value="MFC3713502.1"/>
    <property type="molecule type" value="Genomic_DNA"/>
</dbReference>
<dbReference type="PROSITE" id="PS51071">
    <property type="entry name" value="HTH_RPIR"/>
    <property type="match status" value="1"/>
</dbReference>
<dbReference type="SUPFAM" id="SSF46689">
    <property type="entry name" value="Homeodomain-like"/>
    <property type="match status" value="1"/>
</dbReference>